<keyword evidence="2" id="KW-1185">Reference proteome</keyword>
<evidence type="ECO:0000313" key="1">
    <source>
        <dbReference type="EMBL" id="GHO60640.1"/>
    </source>
</evidence>
<protein>
    <recommendedName>
        <fullName evidence="3">HAD family hydrolase</fullName>
    </recommendedName>
</protein>
<dbReference type="PANTHER" id="PTHR43434:SF1">
    <property type="entry name" value="PHOSPHOGLYCOLATE PHOSPHATASE"/>
    <property type="match status" value="1"/>
</dbReference>
<comment type="caution">
    <text evidence="1">The sequence shown here is derived from an EMBL/GenBank/DDBJ whole genome shotgun (WGS) entry which is preliminary data.</text>
</comment>
<sequence length="244" mass="26854">MAAKPIILLDDGGVMNDNRLRGPQWQRLVGEFFAPRLGGTPAAWAEANRVLMMDIFGPENWQARIQAATDYASFERTYWCDWLGGMCQLANVAVPSEEACLELACQAETYITPRVRATFPGVIEALHELHAQGYTLHTASGESSLHLHGYLTGMGVRDYFGRLYGADLLGILKETPEYYERLFANAGIAPRDVLIVDDTPRVLAWARDLGAMTVLITPEQEAPDGTICLNNLAALPQLVSQLTS</sequence>
<dbReference type="Proteomes" id="UP000654345">
    <property type="component" value="Unassembled WGS sequence"/>
</dbReference>
<proteinExistence type="predicted"/>
<dbReference type="InterPro" id="IPR023214">
    <property type="entry name" value="HAD_sf"/>
</dbReference>
<accession>A0ABQ3V8C8</accession>
<dbReference type="EMBL" id="BNJG01000006">
    <property type="protein sequence ID" value="GHO60640.1"/>
    <property type="molecule type" value="Genomic_DNA"/>
</dbReference>
<dbReference type="NCBIfam" id="TIGR01509">
    <property type="entry name" value="HAD-SF-IA-v3"/>
    <property type="match status" value="1"/>
</dbReference>
<evidence type="ECO:0000313" key="2">
    <source>
        <dbReference type="Proteomes" id="UP000654345"/>
    </source>
</evidence>
<dbReference type="CDD" id="cd01427">
    <property type="entry name" value="HAD_like"/>
    <property type="match status" value="1"/>
</dbReference>
<dbReference type="InterPro" id="IPR050155">
    <property type="entry name" value="HAD-like_hydrolase_sf"/>
</dbReference>
<organism evidence="1 2">
    <name type="scientific">Ktedonobacter robiniae</name>
    <dbReference type="NCBI Taxonomy" id="2778365"/>
    <lineage>
        <taxon>Bacteria</taxon>
        <taxon>Bacillati</taxon>
        <taxon>Chloroflexota</taxon>
        <taxon>Ktedonobacteria</taxon>
        <taxon>Ktedonobacterales</taxon>
        <taxon>Ktedonobacteraceae</taxon>
        <taxon>Ktedonobacter</taxon>
    </lineage>
</organism>
<evidence type="ECO:0008006" key="3">
    <source>
        <dbReference type="Google" id="ProtNLM"/>
    </source>
</evidence>
<dbReference type="SUPFAM" id="SSF56784">
    <property type="entry name" value="HAD-like"/>
    <property type="match status" value="1"/>
</dbReference>
<name>A0ABQ3V8C8_9CHLR</name>
<reference evidence="1 2" key="1">
    <citation type="journal article" date="2021" name="Int. J. Syst. Evol. Microbiol.">
        <title>Reticulibacter mediterranei gen. nov., sp. nov., within the new family Reticulibacteraceae fam. nov., and Ktedonospora formicarum gen. nov., sp. nov., Ktedonobacter robiniae sp. nov., Dictyobacter formicarum sp. nov. and Dictyobacter arantiisoli sp. nov., belonging to the class Ktedonobacteria.</title>
        <authorList>
            <person name="Yabe S."/>
            <person name="Zheng Y."/>
            <person name="Wang C.M."/>
            <person name="Sakai Y."/>
            <person name="Abe K."/>
            <person name="Yokota A."/>
            <person name="Donadio S."/>
            <person name="Cavaletti L."/>
            <person name="Monciardini P."/>
        </authorList>
    </citation>
    <scope>NUCLEOTIDE SEQUENCE [LARGE SCALE GENOMIC DNA]</scope>
    <source>
        <strain evidence="1 2">SOSP1-30</strain>
    </source>
</reference>
<dbReference type="RefSeq" id="WP_201376714.1">
    <property type="nucleotide sequence ID" value="NZ_BNJG01000006.1"/>
</dbReference>
<dbReference type="InterPro" id="IPR036412">
    <property type="entry name" value="HAD-like_sf"/>
</dbReference>
<dbReference type="Gene3D" id="3.40.50.1000">
    <property type="entry name" value="HAD superfamily/HAD-like"/>
    <property type="match status" value="1"/>
</dbReference>
<gene>
    <name evidence="1" type="ORF">KSB_91150</name>
</gene>
<dbReference type="PANTHER" id="PTHR43434">
    <property type="entry name" value="PHOSPHOGLYCOLATE PHOSPHATASE"/>
    <property type="match status" value="1"/>
</dbReference>
<dbReference type="Pfam" id="PF00702">
    <property type="entry name" value="Hydrolase"/>
    <property type="match status" value="1"/>
</dbReference>
<dbReference type="InterPro" id="IPR006439">
    <property type="entry name" value="HAD-SF_hydro_IA"/>
</dbReference>